<dbReference type="SUPFAM" id="SSF69593">
    <property type="entry name" value="Glycerol-3-phosphate (1)-acyltransferase"/>
    <property type="match status" value="1"/>
</dbReference>
<dbReference type="Gene3D" id="3.40.630.30">
    <property type="match status" value="1"/>
</dbReference>
<accession>A0A1T4Z5U8</accession>
<evidence type="ECO:0000256" key="5">
    <source>
        <dbReference type="ARBA" id="ARBA00023315"/>
    </source>
</evidence>
<keyword evidence="8" id="KW-1185">Reference proteome</keyword>
<evidence type="ECO:0000256" key="3">
    <source>
        <dbReference type="ARBA" id="ARBA00022679"/>
    </source>
</evidence>
<dbReference type="Proteomes" id="UP000190774">
    <property type="component" value="Unassembled WGS sequence"/>
</dbReference>
<feature type="domain" description="Phospholipid/glycerol acyltransferase" evidence="6">
    <location>
        <begin position="85"/>
        <end position="207"/>
    </location>
</feature>
<dbReference type="SMART" id="SM00563">
    <property type="entry name" value="PlsC"/>
    <property type="match status" value="1"/>
</dbReference>
<organism evidence="7 8">
    <name type="scientific">Prosthecobacter debontii</name>
    <dbReference type="NCBI Taxonomy" id="48467"/>
    <lineage>
        <taxon>Bacteria</taxon>
        <taxon>Pseudomonadati</taxon>
        <taxon>Verrucomicrobiota</taxon>
        <taxon>Verrucomicrobiia</taxon>
        <taxon>Verrucomicrobiales</taxon>
        <taxon>Verrucomicrobiaceae</taxon>
        <taxon>Prosthecobacter</taxon>
    </lineage>
</organism>
<dbReference type="InterPro" id="IPR045746">
    <property type="entry name" value="ACT14924-like_Acyltransf_dom"/>
</dbReference>
<dbReference type="Pfam" id="PF19576">
    <property type="entry name" value="Acyltransf_2"/>
    <property type="match status" value="1"/>
</dbReference>
<sequence>MILDLRDYLRTPLQRGAYRIVGPMVDRGLGLRGLDEIYNGACERQKTHPEGESCKGWFECVLKSMDASGDVVTAPDFEFPQNGPLIVIANHPYGILDPVLLAHYVASHRSSVKVMTNSMLAAFPALRPHIIPVNPFGGEDAARSNVGAMKEALKHLKAGGALIIFPAGEVAGYKPGSGIQEPVWSAHVGSLVRRTQATVLPVFFPGTNSTLFHAAGLIHPRLRTGLLLREFCNKRGSHIEMRVGTPITYGRLRKFEDDESLTKYLRIHTFILDNRRRDKKAPTRPPQAEWTRETALAAEHQQRIIREVQTLHERGCKLVSQGNLSVYCAHSHEIPDTLHEIGRLREVTFRAVGEGTGQEVDLDKYDRYYQHLFLWDEDKQQIAGAYRLGRADIILREYGPKGLYTSTLFKFEKPFLAHLESAVEMGRSFITKEYQRNLASLPLLWKGIAHWMVRNPGYKKLFGPVSISQDYDSLSRKMMVEFLQENCLHEDLASYVKPRNPFRYMRSRRLMREFISADLRDVDDFSALISSVETDRKGIPILLKHYLRLSGTLLSFNVDKDFSSVIDGLILVDLTETDPKLLAKYMGEENCKAYLAKHTAKA</sequence>
<keyword evidence="4" id="KW-0443">Lipid metabolism</keyword>
<dbReference type="GO" id="GO:0006629">
    <property type="term" value="P:lipid metabolic process"/>
    <property type="evidence" value="ECO:0007669"/>
    <property type="project" value="UniProtKB-KW"/>
</dbReference>
<dbReference type="PANTHER" id="PTHR37323:SF1">
    <property type="entry name" value="L-ORNITHINE N(ALPHA)-ACYLTRANSFERASE"/>
    <property type="match status" value="1"/>
</dbReference>
<comment type="pathway">
    <text evidence="1">Lipid metabolism.</text>
</comment>
<dbReference type="PANTHER" id="PTHR37323">
    <property type="entry name" value="GCN5-RELATED N-ACETYLTRANSFERASE"/>
    <property type="match status" value="1"/>
</dbReference>
<keyword evidence="2" id="KW-0444">Lipid biosynthesis</keyword>
<evidence type="ECO:0000256" key="2">
    <source>
        <dbReference type="ARBA" id="ARBA00022516"/>
    </source>
</evidence>
<dbReference type="RefSeq" id="WP_078816162.1">
    <property type="nucleotide sequence ID" value="NZ_FUYE01000031.1"/>
</dbReference>
<evidence type="ECO:0000256" key="1">
    <source>
        <dbReference type="ARBA" id="ARBA00005189"/>
    </source>
</evidence>
<dbReference type="InterPro" id="IPR016181">
    <property type="entry name" value="Acyl_CoA_acyltransferase"/>
</dbReference>
<protein>
    <submittedName>
        <fullName evidence="7">Putative hemolysin</fullName>
    </submittedName>
</protein>
<dbReference type="OrthoDB" id="1113830at2"/>
<proteinExistence type="predicted"/>
<evidence type="ECO:0000259" key="6">
    <source>
        <dbReference type="SMART" id="SM00563"/>
    </source>
</evidence>
<dbReference type="SUPFAM" id="SSF55729">
    <property type="entry name" value="Acyl-CoA N-acyltransferases (Nat)"/>
    <property type="match status" value="1"/>
</dbReference>
<keyword evidence="3" id="KW-0808">Transferase</keyword>
<dbReference type="GO" id="GO:0016746">
    <property type="term" value="F:acyltransferase activity"/>
    <property type="evidence" value="ECO:0007669"/>
    <property type="project" value="UniProtKB-KW"/>
</dbReference>
<dbReference type="EMBL" id="FUYE01000031">
    <property type="protein sequence ID" value="SKB08951.1"/>
    <property type="molecule type" value="Genomic_DNA"/>
</dbReference>
<evidence type="ECO:0000256" key="4">
    <source>
        <dbReference type="ARBA" id="ARBA00023098"/>
    </source>
</evidence>
<keyword evidence="5" id="KW-0012">Acyltransferase</keyword>
<dbReference type="CDD" id="cd07986">
    <property type="entry name" value="LPLAT_ACT14924-like"/>
    <property type="match status" value="1"/>
</dbReference>
<dbReference type="InterPro" id="IPR002123">
    <property type="entry name" value="Plipid/glycerol_acylTrfase"/>
</dbReference>
<dbReference type="InterPro" id="IPR052351">
    <property type="entry name" value="Ornithine_N-alpha-AT"/>
</dbReference>
<reference evidence="8" key="1">
    <citation type="submission" date="2017-02" db="EMBL/GenBank/DDBJ databases">
        <authorList>
            <person name="Varghese N."/>
            <person name="Submissions S."/>
        </authorList>
    </citation>
    <scope>NUCLEOTIDE SEQUENCE [LARGE SCALE GENOMIC DNA]</scope>
    <source>
        <strain evidence="8">ATCC 700200</strain>
    </source>
</reference>
<evidence type="ECO:0000313" key="7">
    <source>
        <dbReference type="EMBL" id="SKB08951.1"/>
    </source>
</evidence>
<dbReference type="Pfam" id="PF13444">
    <property type="entry name" value="Acetyltransf_5"/>
    <property type="match status" value="1"/>
</dbReference>
<evidence type="ECO:0000313" key="8">
    <source>
        <dbReference type="Proteomes" id="UP000190774"/>
    </source>
</evidence>
<name>A0A1T4Z5U8_9BACT</name>
<dbReference type="AlphaFoldDB" id="A0A1T4Z5U8"/>
<gene>
    <name evidence="7" type="ORF">SAMN02745166_05061</name>
</gene>
<dbReference type="STRING" id="48467.SAMN02745166_05061"/>